<keyword evidence="1" id="KW-0479">Metal-binding</keyword>
<keyword evidence="8" id="KW-1185">Reference proteome</keyword>
<dbReference type="GO" id="GO:0008270">
    <property type="term" value="F:zinc ion binding"/>
    <property type="evidence" value="ECO:0007669"/>
    <property type="project" value="UniProtKB-KW"/>
</dbReference>
<dbReference type="GO" id="GO:0045047">
    <property type="term" value="P:protein targeting to ER"/>
    <property type="evidence" value="ECO:0007669"/>
    <property type="project" value="TreeGrafter"/>
</dbReference>
<evidence type="ECO:0000313" key="7">
    <source>
        <dbReference type="EMBL" id="KAK9891560.1"/>
    </source>
</evidence>
<dbReference type="EMBL" id="JARQZJ010000129">
    <property type="protein sequence ID" value="KAK9891560.1"/>
    <property type="molecule type" value="Genomic_DNA"/>
</dbReference>
<evidence type="ECO:0000313" key="8">
    <source>
        <dbReference type="Proteomes" id="UP001431783"/>
    </source>
</evidence>
<evidence type="ECO:0000256" key="2">
    <source>
        <dbReference type="ARBA" id="ARBA00022737"/>
    </source>
</evidence>
<dbReference type="GO" id="GO:0043161">
    <property type="term" value="P:proteasome-mediated ubiquitin-dependent protein catabolic process"/>
    <property type="evidence" value="ECO:0007669"/>
    <property type="project" value="TreeGrafter"/>
</dbReference>
<sequence>MELPDLGKHCSEVTCKRLDFLPIKCDACSKIFCGEHFQFRNHNCKKSHERDNQVPVCPLCNKPIPLKHGESADDVVGSHIDNYCQSDPARNRRKVYTNRCSFKHCKAKEMVPIVCNDCKKNFCLKHRLQVDHQCSRDISENIKQSGPVVLNPAQRQNKESASNVDRNIQVIQGNVVSTRLYGIFKYFLRYQNFNSGLSFFVNLFPHFNVINKNM</sequence>
<feature type="domain" description="AN1-type" evidence="6">
    <location>
        <begin position="4"/>
        <end position="52"/>
    </location>
</feature>
<dbReference type="AlphaFoldDB" id="A0AAW1VGV7"/>
<proteinExistence type="predicted"/>
<gene>
    <name evidence="7" type="ORF">WA026_015521</name>
</gene>
<keyword evidence="4" id="KW-0862">Zinc</keyword>
<dbReference type="Pfam" id="PF25403">
    <property type="entry name" value="zf-C2H2_ZFAND2"/>
    <property type="match status" value="1"/>
</dbReference>
<reference evidence="7 8" key="1">
    <citation type="submission" date="2023-03" db="EMBL/GenBank/DDBJ databases">
        <title>Genome insight into feeding habits of ladybird beetles.</title>
        <authorList>
            <person name="Li H.-S."/>
            <person name="Huang Y.-H."/>
            <person name="Pang H."/>
        </authorList>
    </citation>
    <scope>NUCLEOTIDE SEQUENCE [LARGE SCALE GENOMIC DNA]</scope>
    <source>
        <strain evidence="7">SYSU_2023b</strain>
        <tissue evidence="7">Whole body</tissue>
    </source>
</reference>
<evidence type="ECO:0000256" key="4">
    <source>
        <dbReference type="ARBA" id="ARBA00022833"/>
    </source>
</evidence>
<dbReference type="Pfam" id="PF01428">
    <property type="entry name" value="zf-AN1"/>
    <property type="match status" value="2"/>
</dbReference>
<accession>A0AAW1VGV7</accession>
<dbReference type="FunFam" id="4.10.1110.10:FF:000003">
    <property type="entry name" value="AN1-type zinc finger protein 2B isoform X1"/>
    <property type="match status" value="1"/>
</dbReference>
<dbReference type="InterPro" id="IPR035896">
    <property type="entry name" value="AN1-like_Znf"/>
</dbReference>
<keyword evidence="2" id="KW-0677">Repeat</keyword>
<dbReference type="SUPFAM" id="SSF118310">
    <property type="entry name" value="AN1-like Zinc finger"/>
    <property type="match status" value="2"/>
</dbReference>
<evidence type="ECO:0000256" key="3">
    <source>
        <dbReference type="ARBA" id="ARBA00022771"/>
    </source>
</evidence>
<dbReference type="PANTHER" id="PTHR14677">
    <property type="entry name" value="ARSENITE INDUCUBLE RNA ASSOCIATED PROTEIN AIP-1-RELATED"/>
    <property type="match status" value="1"/>
</dbReference>
<dbReference type="PANTHER" id="PTHR14677:SF20">
    <property type="entry name" value="ZINC FINGER AN1-TYPE CONTAINING 2A-RELATED"/>
    <property type="match status" value="1"/>
</dbReference>
<feature type="domain" description="AN1-type" evidence="6">
    <location>
        <begin position="94"/>
        <end position="142"/>
    </location>
</feature>
<dbReference type="Proteomes" id="UP001431783">
    <property type="component" value="Unassembled WGS sequence"/>
</dbReference>
<keyword evidence="3 5" id="KW-0863">Zinc-finger</keyword>
<organism evidence="7 8">
    <name type="scientific">Henosepilachna vigintioctopunctata</name>
    <dbReference type="NCBI Taxonomy" id="420089"/>
    <lineage>
        <taxon>Eukaryota</taxon>
        <taxon>Metazoa</taxon>
        <taxon>Ecdysozoa</taxon>
        <taxon>Arthropoda</taxon>
        <taxon>Hexapoda</taxon>
        <taxon>Insecta</taxon>
        <taxon>Pterygota</taxon>
        <taxon>Neoptera</taxon>
        <taxon>Endopterygota</taxon>
        <taxon>Coleoptera</taxon>
        <taxon>Polyphaga</taxon>
        <taxon>Cucujiformia</taxon>
        <taxon>Coccinelloidea</taxon>
        <taxon>Coccinellidae</taxon>
        <taxon>Epilachninae</taxon>
        <taxon>Epilachnini</taxon>
        <taxon>Henosepilachna</taxon>
    </lineage>
</organism>
<dbReference type="Gene3D" id="4.10.1110.10">
    <property type="entry name" value="AN1-like Zinc finger"/>
    <property type="match status" value="2"/>
</dbReference>
<name>A0AAW1VGV7_9CUCU</name>
<evidence type="ECO:0000256" key="1">
    <source>
        <dbReference type="ARBA" id="ARBA00022723"/>
    </source>
</evidence>
<dbReference type="PROSITE" id="PS51039">
    <property type="entry name" value="ZF_AN1"/>
    <property type="match status" value="2"/>
</dbReference>
<evidence type="ECO:0000256" key="5">
    <source>
        <dbReference type="PROSITE-ProRule" id="PRU00449"/>
    </source>
</evidence>
<dbReference type="GO" id="GO:0005783">
    <property type="term" value="C:endoplasmic reticulum"/>
    <property type="evidence" value="ECO:0007669"/>
    <property type="project" value="TreeGrafter"/>
</dbReference>
<protein>
    <recommendedName>
        <fullName evidence="6">AN1-type domain-containing protein</fullName>
    </recommendedName>
</protein>
<dbReference type="InterPro" id="IPR057357">
    <property type="entry name" value="Znf-C2H2_ZFAND2A/B"/>
</dbReference>
<comment type="caution">
    <text evidence="7">The sequence shown here is derived from an EMBL/GenBank/DDBJ whole genome shotgun (WGS) entry which is preliminary data.</text>
</comment>
<dbReference type="InterPro" id="IPR000058">
    <property type="entry name" value="Znf_AN1"/>
</dbReference>
<dbReference type="SMART" id="SM00154">
    <property type="entry name" value="ZnF_AN1"/>
    <property type="match status" value="2"/>
</dbReference>
<evidence type="ECO:0000259" key="6">
    <source>
        <dbReference type="PROSITE" id="PS51039"/>
    </source>
</evidence>